<evidence type="ECO:0000313" key="2">
    <source>
        <dbReference type="Proteomes" id="UP001341840"/>
    </source>
</evidence>
<reference evidence="1 2" key="1">
    <citation type="journal article" date="2023" name="Plants (Basel)">
        <title>Bridging the Gap: Combining Genomics and Transcriptomics Approaches to Understand Stylosanthes scabra, an Orphan Legume from the Brazilian Caatinga.</title>
        <authorList>
            <person name="Ferreira-Neto J.R.C."/>
            <person name="da Silva M.D."/>
            <person name="Binneck E."/>
            <person name="de Melo N.F."/>
            <person name="da Silva R.H."/>
            <person name="de Melo A.L.T.M."/>
            <person name="Pandolfi V."/>
            <person name="Bustamante F.O."/>
            <person name="Brasileiro-Vidal A.C."/>
            <person name="Benko-Iseppon A.M."/>
        </authorList>
    </citation>
    <scope>NUCLEOTIDE SEQUENCE [LARGE SCALE GENOMIC DNA]</scope>
    <source>
        <tissue evidence="1">Leaves</tissue>
    </source>
</reference>
<organism evidence="1 2">
    <name type="scientific">Stylosanthes scabra</name>
    <dbReference type="NCBI Taxonomy" id="79078"/>
    <lineage>
        <taxon>Eukaryota</taxon>
        <taxon>Viridiplantae</taxon>
        <taxon>Streptophyta</taxon>
        <taxon>Embryophyta</taxon>
        <taxon>Tracheophyta</taxon>
        <taxon>Spermatophyta</taxon>
        <taxon>Magnoliopsida</taxon>
        <taxon>eudicotyledons</taxon>
        <taxon>Gunneridae</taxon>
        <taxon>Pentapetalae</taxon>
        <taxon>rosids</taxon>
        <taxon>fabids</taxon>
        <taxon>Fabales</taxon>
        <taxon>Fabaceae</taxon>
        <taxon>Papilionoideae</taxon>
        <taxon>50 kb inversion clade</taxon>
        <taxon>dalbergioids sensu lato</taxon>
        <taxon>Dalbergieae</taxon>
        <taxon>Pterocarpus clade</taxon>
        <taxon>Stylosanthes</taxon>
    </lineage>
</organism>
<evidence type="ECO:0000313" key="1">
    <source>
        <dbReference type="EMBL" id="MED6200272.1"/>
    </source>
</evidence>
<accession>A0ABU6XRB2</accession>
<sequence length="69" mass="8319">MHTKIKPLAKLKNTQSPDKRDVVLREEVHSQEKKVPHTKNTRKFMASQRMKRFFFCTDNLNLFFSIFCF</sequence>
<comment type="caution">
    <text evidence="1">The sequence shown here is derived from an EMBL/GenBank/DDBJ whole genome shotgun (WGS) entry which is preliminary data.</text>
</comment>
<keyword evidence="2" id="KW-1185">Reference proteome</keyword>
<dbReference type="Proteomes" id="UP001341840">
    <property type="component" value="Unassembled WGS sequence"/>
</dbReference>
<name>A0ABU6XRB2_9FABA</name>
<protein>
    <submittedName>
        <fullName evidence="1">Uncharacterized protein</fullName>
    </submittedName>
</protein>
<dbReference type="EMBL" id="JASCZI010212768">
    <property type="protein sequence ID" value="MED6200272.1"/>
    <property type="molecule type" value="Genomic_DNA"/>
</dbReference>
<proteinExistence type="predicted"/>
<gene>
    <name evidence="1" type="ORF">PIB30_083449</name>
</gene>